<sequence>MGVPEDIEMDLSPTSYSFATAATSGLRGSFSAAVDGGGAAARPSMSGTSTAAAGNAFAGDSTMTLLGTTGDTAGDELLYHGQLDNNEYSFSRINPAQMPAGSGSGGLGLMNMDDSNMMGGGGNAHVMRNSSMQEGQHSAEHLLRQDQQHQLQQQQQQQQDAQPPRSSVVDHMW</sequence>
<accession>A0A136IQ42</accession>
<organism evidence="2 3">
    <name type="scientific">Microdochium bolleyi</name>
    <dbReference type="NCBI Taxonomy" id="196109"/>
    <lineage>
        <taxon>Eukaryota</taxon>
        <taxon>Fungi</taxon>
        <taxon>Dikarya</taxon>
        <taxon>Ascomycota</taxon>
        <taxon>Pezizomycotina</taxon>
        <taxon>Sordariomycetes</taxon>
        <taxon>Xylariomycetidae</taxon>
        <taxon>Xylariales</taxon>
        <taxon>Microdochiaceae</taxon>
        <taxon>Microdochium</taxon>
    </lineage>
</organism>
<proteinExistence type="predicted"/>
<feature type="compositionally biased region" description="Low complexity" evidence="1">
    <location>
        <begin position="148"/>
        <end position="162"/>
    </location>
</feature>
<reference evidence="3" key="1">
    <citation type="submission" date="2016-02" db="EMBL/GenBank/DDBJ databases">
        <title>Draft genome sequence of Microdochium bolleyi, a fungal endophyte of beachgrass.</title>
        <authorList>
            <consortium name="DOE Joint Genome Institute"/>
            <person name="David A.S."/>
            <person name="May G."/>
            <person name="Haridas S."/>
            <person name="Lim J."/>
            <person name="Wang M."/>
            <person name="Labutti K."/>
            <person name="Lipzen A."/>
            <person name="Barry K."/>
            <person name="Grigoriev I.V."/>
        </authorList>
    </citation>
    <scope>NUCLEOTIDE SEQUENCE [LARGE SCALE GENOMIC DNA]</scope>
    <source>
        <strain evidence="3">J235TASD1</strain>
    </source>
</reference>
<dbReference type="AlphaFoldDB" id="A0A136IQ42"/>
<gene>
    <name evidence="2" type="ORF">Micbo1qcDRAFT_167754</name>
</gene>
<evidence type="ECO:0000313" key="2">
    <source>
        <dbReference type="EMBL" id="KXJ87008.1"/>
    </source>
</evidence>
<dbReference type="InParanoid" id="A0A136IQ42"/>
<dbReference type="Proteomes" id="UP000070501">
    <property type="component" value="Unassembled WGS sequence"/>
</dbReference>
<feature type="region of interest" description="Disordered" evidence="1">
    <location>
        <begin position="118"/>
        <end position="173"/>
    </location>
</feature>
<feature type="compositionally biased region" description="Basic and acidic residues" evidence="1">
    <location>
        <begin position="137"/>
        <end position="147"/>
    </location>
</feature>
<name>A0A136IQ42_9PEZI</name>
<keyword evidence="3" id="KW-1185">Reference proteome</keyword>
<evidence type="ECO:0000313" key="3">
    <source>
        <dbReference type="Proteomes" id="UP000070501"/>
    </source>
</evidence>
<evidence type="ECO:0000256" key="1">
    <source>
        <dbReference type="SAM" id="MobiDB-lite"/>
    </source>
</evidence>
<protein>
    <submittedName>
        <fullName evidence="2">Uncharacterized protein</fullName>
    </submittedName>
</protein>
<dbReference type="EMBL" id="KQ964264">
    <property type="protein sequence ID" value="KXJ87008.1"/>
    <property type="molecule type" value="Genomic_DNA"/>
</dbReference>